<keyword evidence="3" id="KW-1185">Reference proteome</keyword>
<protein>
    <recommendedName>
        <fullName evidence="4">WW domain-containing protein</fullName>
    </recommendedName>
</protein>
<evidence type="ECO:0000313" key="3">
    <source>
        <dbReference type="Proteomes" id="UP000192257"/>
    </source>
</evidence>
<name>A0A1X0P8N1_9TRYP</name>
<dbReference type="OrthoDB" id="248761at2759"/>
<evidence type="ECO:0000256" key="1">
    <source>
        <dbReference type="SAM" id="MobiDB-lite"/>
    </source>
</evidence>
<proteinExistence type="predicted"/>
<evidence type="ECO:0000313" key="2">
    <source>
        <dbReference type="EMBL" id="ORC93185.1"/>
    </source>
</evidence>
<sequence length="634" mass="73529">MVVLRLIGDEWSWEDRIALAMPPQKTFTMCIPLLVSKLGVEKWSGLTLYRTEGRPPKYCRPTVPLDMASSPQKERLRDGTVMWVRAAPSLVQQERERVFQSSLEDWRKKNGLSGISDDGSDVKRFIEELSSHLNKADAKDLNEQEQEARNTIEGEEHRWFAHIIYSRRTMVEMESEEQKCRQNLEEEYSTMAKQYYRSFLLSLYREKIQQLEALEKKGRHTILEEYDSTTRLLYKKLHENLQAVVAKESNLLSNSSSKKKSEEDNDKGEEEEKGKKMKGSNENIQNTEEILLMVRTELQRLLEPVKQMYYTGLEDLKKQRDLISDRAETFLSHLREYIVNALRFIHNEAWRLGASKPLPVISPAVTKTKELKLAMERQQLLLTQLLGEYQNLELHVSADLNEISMKTTLDALYVTQLNMCRYLDTLHEEFNVNVASSHKVLETSEKSDKNLSPIQKEIIWKDKSDLKQSTSLTISISTNNYLQLGEDGVLRSMIHIDTYNILLAFVSRYMLLPREGYNQNLEDVKNFINKLVLQCGSVQGVADELVWTYRIVSHPMRKRFLRITEVEAPHLCAVVDLMLHLYTGSEVELLLWIKPELTKQGIFTKCVDDNGVAYYYHSAADMSQWVQPTSISVK</sequence>
<dbReference type="EMBL" id="NBCO01000002">
    <property type="protein sequence ID" value="ORC93185.1"/>
    <property type="molecule type" value="Genomic_DNA"/>
</dbReference>
<gene>
    <name evidence="2" type="ORF">TM35_000025110</name>
</gene>
<reference evidence="2 3" key="1">
    <citation type="submission" date="2017-03" db="EMBL/GenBank/DDBJ databases">
        <title>An alternative strategy for trypanosome survival in the mammalian bloodstream revealed through genome and transcriptome analysis of the ubiquitous bovine parasite Trypanosoma (Megatrypanum) theileri.</title>
        <authorList>
            <person name="Kelly S."/>
            <person name="Ivens A."/>
            <person name="Mott A."/>
            <person name="O'Neill E."/>
            <person name="Emms D."/>
            <person name="Macleod O."/>
            <person name="Voorheis P."/>
            <person name="Matthews J."/>
            <person name="Matthews K."/>
            <person name="Carrington M."/>
        </authorList>
    </citation>
    <scope>NUCLEOTIDE SEQUENCE [LARGE SCALE GENOMIC DNA]</scope>
    <source>
        <strain evidence="2">Edinburgh</strain>
    </source>
</reference>
<dbReference type="RefSeq" id="XP_028887251.1">
    <property type="nucleotide sequence ID" value="XM_029021829.1"/>
</dbReference>
<dbReference type="VEuPathDB" id="TriTrypDB:TM35_000025110"/>
<dbReference type="AlphaFoldDB" id="A0A1X0P8N1"/>
<comment type="caution">
    <text evidence="2">The sequence shown here is derived from an EMBL/GenBank/DDBJ whole genome shotgun (WGS) entry which is preliminary data.</text>
</comment>
<organism evidence="2 3">
    <name type="scientific">Trypanosoma theileri</name>
    <dbReference type="NCBI Taxonomy" id="67003"/>
    <lineage>
        <taxon>Eukaryota</taxon>
        <taxon>Discoba</taxon>
        <taxon>Euglenozoa</taxon>
        <taxon>Kinetoplastea</taxon>
        <taxon>Metakinetoplastina</taxon>
        <taxon>Trypanosomatida</taxon>
        <taxon>Trypanosomatidae</taxon>
        <taxon>Trypanosoma</taxon>
    </lineage>
</organism>
<accession>A0A1X0P8N1</accession>
<feature type="region of interest" description="Disordered" evidence="1">
    <location>
        <begin position="252"/>
        <end position="282"/>
    </location>
</feature>
<evidence type="ECO:0008006" key="4">
    <source>
        <dbReference type="Google" id="ProtNLM"/>
    </source>
</evidence>
<dbReference type="GeneID" id="39981609"/>
<dbReference type="Proteomes" id="UP000192257">
    <property type="component" value="Unassembled WGS sequence"/>
</dbReference>